<dbReference type="InterPro" id="IPR005467">
    <property type="entry name" value="His_kinase_dom"/>
</dbReference>
<evidence type="ECO:0000256" key="10">
    <source>
        <dbReference type="SAM" id="Phobius"/>
    </source>
</evidence>
<keyword evidence="3" id="KW-0597">Phosphoprotein</keyword>
<comment type="caution">
    <text evidence="13">The sequence shown here is derived from an EMBL/GenBank/DDBJ whole genome shotgun (WGS) entry which is preliminary data.</text>
</comment>
<dbReference type="InterPro" id="IPR003661">
    <property type="entry name" value="HisK_dim/P_dom"/>
</dbReference>
<dbReference type="PANTHER" id="PTHR43065">
    <property type="entry name" value="SENSOR HISTIDINE KINASE"/>
    <property type="match status" value="1"/>
</dbReference>
<keyword evidence="8" id="KW-0902">Two-component regulatory system</keyword>
<dbReference type="PROSITE" id="PS50112">
    <property type="entry name" value="PAS"/>
    <property type="match status" value="1"/>
</dbReference>
<feature type="domain" description="Histidine kinase" evidence="11">
    <location>
        <begin position="255"/>
        <end position="479"/>
    </location>
</feature>
<evidence type="ECO:0000259" key="12">
    <source>
        <dbReference type="PROSITE" id="PS50112"/>
    </source>
</evidence>
<dbReference type="GO" id="GO:0000155">
    <property type="term" value="F:phosphorelay sensor kinase activity"/>
    <property type="evidence" value="ECO:0007669"/>
    <property type="project" value="InterPro"/>
</dbReference>
<dbReference type="SUPFAM" id="SSF55874">
    <property type="entry name" value="ATPase domain of HSP90 chaperone/DNA topoisomerase II/histidine kinase"/>
    <property type="match status" value="1"/>
</dbReference>
<dbReference type="PANTHER" id="PTHR43065:SF10">
    <property type="entry name" value="PEROXIDE STRESS-ACTIVATED HISTIDINE KINASE MAK3"/>
    <property type="match status" value="1"/>
</dbReference>
<dbReference type="EMBL" id="JAPTGG010000009">
    <property type="protein sequence ID" value="MCZ0865876.1"/>
    <property type="molecule type" value="Genomic_DNA"/>
</dbReference>
<dbReference type="GO" id="GO:0005524">
    <property type="term" value="F:ATP binding"/>
    <property type="evidence" value="ECO:0007669"/>
    <property type="project" value="UniProtKB-KW"/>
</dbReference>
<dbReference type="Gene3D" id="3.30.565.10">
    <property type="entry name" value="Histidine kinase-like ATPase, C-terminal domain"/>
    <property type="match status" value="1"/>
</dbReference>
<accession>A0A9J6RN12</accession>
<dbReference type="InterPro" id="IPR036097">
    <property type="entry name" value="HisK_dim/P_sf"/>
</dbReference>
<feature type="coiled-coil region" evidence="9">
    <location>
        <begin position="73"/>
        <end position="125"/>
    </location>
</feature>
<dbReference type="Proteomes" id="UP001069090">
    <property type="component" value="Unassembled WGS sequence"/>
</dbReference>
<dbReference type="SUPFAM" id="SSF47384">
    <property type="entry name" value="Homodimeric domain of signal transducing histidine kinase"/>
    <property type="match status" value="1"/>
</dbReference>
<dbReference type="SUPFAM" id="SSF55785">
    <property type="entry name" value="PYP-like sensor domain (PAS domain)"/>
    <property type="match status" value="1"/>
</dbReference>
<evidence type="ECO:0000256" key="8">
    <source>
        <dbReference type="ARBA" id="ARBA00023012"/>
    </source>
</evidence>
<protein>
    <recommendedName>
        <fullName evidence="2">histidine kinase</fullName>
        <ecNumber evidence="2">2.7.13.3</ecNumber>
    </recommendedName>
</protein>
<gene>
    <name evidence="13" type="ORF">O0V09_11725</name>
</gene>
<dbReference type="Pfam" id="PF13426">
    <property type="entry name" value="PAS_9"/>
    <property type="match status" value="1"/>
</dbReference>
<dbReference type="Pfam" id="PF00512">
    <property type="entry name" value="HisKA"/>
    <property type="match status" value="1"/>
</dbReference>
<reference evidence="13 14" key="1">
    <citation type="submission" date="2022-12" db="EMBL/GenBank/DDBJ databases">
        <title>Dasania phycosphaerae sp. nov., isolated from particulate material of the south coast of Korea.</title>
        <authorList>
            <person name="Jiang Y."/>
        </authorList>
    </citation>
    <scope>NUCLEOTIDE SEQUENCE [LARGE SCALE GENOMIC DNA]</scope>
    <source>
        <strain evidence="13 14">GY-19</strain>
    </source>
</reference>
<dbReference type="CDD" id="cd00082">
    <property type="entry name" value="HisKA"/>
    <property type="match status" value="1"/>
</dbReference>
<keyword evidence="9" id="KW-0175">Coiled coil</keyword>
<feature type="domain" description="PAS" evidence="12">
    <location>
        <begin position="125"/>
        <end position="172"/>
    </location>
</feature>
<keyword evidence="6" id="KW-0418">Kinase</keyword>
<evidence type="ECO:0000256" key="1">
    <source>
        <dbReference type="ARBA" id="ARBA00000085"/>
    </source>
</evidence>
<keyword evidence="5" id="KW-0547">Nucleotide-binding</keyword>
<keyword evidence="7 13" id="KW-0067">ATP-binding</keyword>
<proteinExistence type="predicted"/>
<dbReference type="NCBIfam" id="TIGR00229">
    <property type="entry name" value="sensory_box"/>
    <property type="match status" value="1"/>
</dbReference>
<evidence type="ECO:0000256" key="3">
    <source>
        <dbReference type="ARBA" id="ARBA00022553"/>
    </source>
</evidence>
<evidence type="ECO:0000256" key="2">
    <source>
        <dbReference type="ARBA" id="ARBA00012438"/>
    </source>
</evidence>
<evidence type="ECO:0000256" key="5">
    <source>
        <dbReference type="ARBA" id="ARBA00022741"/>
    </source>
</evidence>
<dbReference type="Pfam" id="PF02518">
    <property type="entry name" value="HATPase_c"/>
    <property type="match status" value="1"/>
</dbReference>
<keyword evidence="4" id="KW-0808">Transferase</keyword>
<dbReference type="EC" id="2.7.13.3" evidence="2"/>
<dbReference type="SMART" id="SM00091">
    <property type="entry name" value="PAS"/>
    <property type="match status" value="1"/>
</dbReference>
<keyword evidence="10" id="KW-1133">Transmembrane helix</keyword>
<dbReference type="InterPro" id="IPR000014">
    <property type="entry name" value="PAS"/>
</dbReference>
<evidence type="ECO:0000313" key="13">
    <source>
        <dbReference type="EMBL" id="MCZ0865876.1"/>
    </source>
</evidence>
<dbReference type="InterPro" id="IPR036890">
    <property type="entry name" value="HATPase_C_sf"/>
</dbReference>
<name>A0A9J6RN12_9GAMM</name>
<dbReference type="InterPro" id="IPR035965">
    <property type="entry name" value="PAS-like_dom_sf"/>
</dbReference>
<organism evidence="13 14">
    <name type="scientific">Dasania phycosphaerae</name>
    <dbReference type="NCBI Taxonomy" id="2950436"/>
    <lineage>
        <taxon>Bacteria</taxon>
        <taxon>Pseudomonadati</taxon>
        <taxon>Pseudomonadota</taxon>
        <taxon>Gammaproteobacteria</taxon>
        <taxon>Cellvibrionales</taxon>
        <taxon>Spongiibacteraceae</taxon>
        <taxon>Dasania</taxon>
    </lineage>
</organism>
<keyword evidence="14" id="KW-1185">Reference proteome</keyword>
<dbReference type="InterPro" id="IPR003594">
    <property type="entry name" value="HATPase_dom"/>
</dbReference>
<keyword evidence="10" id="KW-0812">Transmembrane</keyword>
<dbReference type="AlphaFoldDB" id="A0A9J6RN12"/>
<dbReference type="Gene3D" id="3.30.450.20">
    <property type="entry name" value="PAS domain"/>
    <property type="match status" value="1"/>
</dbReference>
<evidence type="ECO:0000256" key="6">
    <source>
        <dbReference type="ARBA" id="ARBA00022777"/>
    </source>
</evidence>
<feature type="transmembrane region" description="Helical" evidence="10">
    <location>
        <begin position="49"/>
        <end position="71"/>
    </location>
</feature>
<dbReference type="RefSeq" id="WP_258332022.1">
    <property type="nucleotide sequence ID" value="NZ_JAPTGG010000009.1"/>
</dbReference>
<keyword evidence="10" id="KW-0472">Membrane</keyword>
<evidence type="ECO:0000256" key="4">
    <source>
        <dbReference type="ARBA" id="ARBA00022679"/>
    </source>
</evidence>
<evidence type="ECO:0000256" key="7">
    <source>
        <dbReference type="ARBA" id="ARBA00022840"/>
    </source>
</evidence>
<evidence type="ECO:0000313" key="14">
    <source>
        <dbReference type="Proteomes" id="UP001069090"/>
    </source>
</evidence>
<dbReference type="PROSITE" id="PS50109">
    <property type="entry name" value="HIS_KIN"/>
    <property type="match status" value="1"/>
</dbReference>
<evidence type="ECO:0000259" key="11">
    <source>
        <dbReference type="PROSITE" id="PS50109"/>
    </source>
</evidence>
<dbReference type="SMART" id="SM00387">
    <property type="entry name" value="HATPase_c"/>
    <property type="match status" value="1"/>
</dbReference>
<evidence type="ECO:0000256" key="9">
    <source>
        <dbReference type="SAM" id="Coils"/>
    </source>
</evidence>
<dbReference type="Gene3D" id="1.10.287.130">
    <property type="match status" value="1"/>
</dbReference>
<dbReference type="CDD" id="cd00130">
    <property type="entry name" value="PAS"/>
    <property type="match status" value="1"/>
</dbReference>
<sequence length="480" mass="54302">MAKNQSIKKTLLRSAYSSLVLLLVVLSLSSAYASPISYFKEDGRTNWQYIANFSSGVLIILLSCTAISLFFSSRKTKKANRALREIREALEQRVQERTATLAESNQRLLDEVEKHKKTSERLLASETYIKNILASMPSMLVGLNSHMQITQWNVCAEEITGISADKVLGKDLWDAYPAVTLSRQQIEEVINEQKPATIKHNQRGQYYFDITIYPLKDHSEAGVVILIDNVTQRSIAENKLIQRDKMSSMGELAASMAHDIDTPLQAIFKDLQSIQKAINPSDPALAADLNDAIDKANQASQIIRNLLEFAHSNDRKKRPENLTELIDHTLELAGNAFSDPSGLHFKDIVIEREYQADLPAIPCYKTELQQVFLSLFRHACHALASSDRNDTPTIKIKLLTCYDSLWLKIQHNGLGLTGKEQHEIFEPFFHDRINPKSTEAENRLSFSQFIIVEHHQGHIFVTSDVDVGTTFHIEFQLPQK</sequence>
<comment type="catalytic activity">
    <reaction evidence="1">
        <text>ATP + protein L-histidine = ADP + protein N-phospho-L-histidine.</text>
        <dbReference type="EC" id="2.7.13.3"/>
    </reaction>
</comment>